<name>A0ABS3FFW4_9FLAO</name>
<dbReference type="Pfam" id="PF09925">
    <property type="entry name" value="DUF2157"/>
    <property type="match status" value="1"/>
</dbReference>
<feature type="transmembrane region" description="Helical" evidence="1">
    <location>
        <begin position="286"/>
        <end position="308"/>
    </location>
</feature>
<feature type="transmembrane region" description="Helical" evidence="1">
    <location>
        <begin position="151"/>
        <end position="170"/>
    </location>
</feature>
<feature type="transmembrane region" description="Helical" evidence="1">
    <location>
        <begin position="44"/>
        <end position="66"/>
    </location>
</feature>
<evidence type="ECO:0000313" key="3">
    <source>
        <dbReference type="EMBL" id="MBO0342045.1"/>
    </source>
</evidence>
<gene>
    <name evidence="3" type="ORF">J0654_10325</name>
</gene>
<organism evidence="3 4">
    <name type="scientific">Flagellimonas profundi</name>
    <dbReference type="NCBI Taxonomy" id="2915620"/>
    <lineage>
        <taxon>Bacteria</taxon>
        <taxon>Pseudomonadati</taxon>
        <taxon>Bacteroidota</taxon>
        <taxon>Flavobacteriia</taxon>
        <taxon>Flavobacteriales</taxon>
        <taxon>Flavobacteriaceae</taxon>
        <taxon>Flagellimonas</taxon>
    </lineage>
</organism>
<keyword evidence="1" id="KW-0812">Transmembrane</keyword>
<dbReference type="EMBL" id="JAFLNM010000002">
    <property type="protein sequence ID" value="MBO0342045.1"/>
    <property type="molecule type" value="Genomic_DNA"/>
</dbReference>
<dbReference type="RefSeq" id="WP_207028615.1">
    <property type="nucleotide sequence ID" value="NZ_JAFLNM010000002.1"/>
</dbReference>
<sequence>MSKINREIIQLISRHSNWSESDVSKALLDNVYADSASWYRFLKLFFITLGVSFTTTGILFFFAYNWMDLHKFIKIGLIEALLIGTTLIAVFFKLNQTIKNILLSAAAMFVGVSYAVFGQVYQTNADAYDFFLAWTFFVTIWAVVSHFAPLWIIYIALINFTLFLYAEQVAYHWNEVFLITIIFWVNSLFLILFIGLPELTHIKKSPQWFTNILALVVVAIATFSLSNGIFEKNPPSFYVLLISAPLLYGLGIWYGLKARRLFYLSIVPFSVIIILSALFVDHSNDAGMLFTIGFFIIISITLLIWSLIKIQKKWAN</sequence>
<reference evidence="3 4" key="1">
    <citation type="submission" date="2021-03" db="EMBL/GenBank/DDBJ databases">
        <title>Muricauda lutimaris sp. nov. and Muricauda ruestringensis sp. nov, two marine members of the Flavobacteriaceae isolated from deep sea sediments of Western Pacific.</title>
        <authorList>
            <person name="Zhao S."/>
            <person name="Liu R."/>
        </authorList>
    </citation>
    <scope>NUCLEOTIDE SEQUENCE [LARGE SCALE GENOMIC DNA]</scope>
    <source>
        <strain evidence="3 4">BC31-3-A3</strain>
    </source>
</reference>
<feature type="transmembrane region" description="Helical" evidence="1">
    <location>
        <begin position="208"/>
        <end position="230"/>
    </location>
</feature>
<keyword evidence="1" id="KW-0472">Membrane</keyword>
<feature type="domain" description="DUF2157" evidence="2">
    <location>
        <begin position="40"/>
        <end position="151"/>
    </location>
</feature>
<keyword evidence="4" id="KW-1185">Reference proteome</keyword>
<evidence type="ECO:0000313" key="4">
    <source>
        <dbReference type="Proteomes" id="UP000664807"/>
    </source>
</evidence>
<feature type="transmembrane region" description="Helical" evidence="1">
    <location>
        <begin position="236"/>
        <end position="254"/>
    </location>
</feature>
<keyword evidence="1" id="KW-1133">Transmembrane helix</keyword>
<feature type="transmembrane region" description="Helical" evidence="1">
    <location>
        <begin position="127"/>
        <end position="144"/>
    </location>
</feature>
<evidence type="ECO:0000256" key="1">
    <source>
        <dbReference type="SAM" id="Phobius"/>
    </source>
</evidence>
<feature type="transmembrane region" description="Helical" evidence="1">
    <location>
        <begin position="176"/>
        <end position="196"/>
    </location>
</feature>
<comment type="caution">
    <text evidence="3">The sequence shown here is derived from an EMBL/GenBank/DDBJ whole genome shotgun (WGS) entry which is preliminary data.</text>
</comment>
<feature type="transmembrane region" description="Helical" evidence="1">
    <location>
        <begin position="101"/>
        <end position="121"/>
    </location>
</feature>
<evidence type="ECO:0000259" key="2">
    <source>
        <dbReference type="Pfam" id="PF09925"/>
    </source>
</evidence>
<protein>
    <submittedName>
        <fullName evidence="3">DUF2157 domain-containing protein</fullName>
    </submittedName>
</protein>
<proteinExistence type="predicted"/>
<dbReference type="InterPro" id="IPR018677">
    <property type="entry name" value="DUF2157"/>
</dbReference>
<feature type="transmembrane region" description="Helical" evidence="1">
    <location>
        <begin position="72"/>
        <end position="94"/>
    </location>
</feature>
<feature type="transmembrane region" description="Helical" evidence="1">
    <location>
        <begin position="261"/>
        <end position="280"/>
    </location>
</feature>
<dbReference type="Proteomes" id="UP000664807">
    <property type="component" value="Unassembled WGS sequence"/>
</dbReference>
<accession>A0ABS3FFW4</accession>